<organism evidence="18 19">
    <name type="scientific">Ophiophagus hannah</name>
    <name type="common">King cobra</name>
    <name type="synonym">Naja hannah</name>
    <dbReference type="NCBI Taxonomy" id="8665"/>
    <lineage>
        <taxon>Eukaryota</taxon>
        <taxon>Metazoa</taxon>
        <taxon>Chordata</taxon>
        <taxon>Craniata</taxon>
        <taxon>Vertebrata</taxon>
        <taxon>Euteleostomi</taxon>
        <taxon>Lepidosauria</taxon>
        <taxon>Squamata</taxon>
        <taxon>Bifurcata</taxon>
        <taxon>Unidentata</taxon>
        <taxon>Episquamata</taxon>
        <taxon>Toxicofera</taxon>
        <taxon>Serpentes</taxon>
        <taxon>Colubroidea</taxon>
        <taxon>Elapidae</taxon>
        <taxon>Elapinae</taxon>
        <taxon>Ophiophagus</taxon>
    </lineage>
</organism>
<dbReference type="PANTHER" id="PTHR28511:SF1">
    <property type="entry name" value="ENDONUCLEASE V"/>
    <property type="match status" value="1"/>
</dbReference>
<comment type="caution">
    <text evidence="18">The sequence shown here is derived from an EMBL/GenBank/DDBJ whole genome shotgun (WGS) entry which is preliminary data.</text>
</comment>
<evidence type="ECO:0000256" key="8">
    <source>
        <dbReference type="ARBA" id="ARBA00022801"/>
    </source>
</evidence>
<dbReference type="GO" id="GO:0046872">
    <property type="term" value="F:metal ion binding"/>
    <property type="evidence" value="ECO:0007669"/>
    <property type="project" value="UniProtKB-KW"/>
</dbReference>
<evidence type="ECO:0000256" key="16">
    <source>
        <dbReference type="ARBA" id="ARBA00071695"/>
    </source>
</evidence>
<evidence type="ECO:0000313" key="18">
    <source>
        <dbReference type="EMBL" id="ETE65486.1"/>
    </source>
</evidence>
<keyword evidence="4" id="KW-0963">Cytoplasm</keyword>
<evidence type="ECO:0000256" key="4">
    <source>
        <dbReference type="ARBA" id="ARBA00022490"/>
    </source>
</evidence>
<keyword evidence="10" id="KW-0694">RNA-binding</keyword>
<dbReference type="InterPro" id="IPR007581">
    <property type="entry name" value="Endonuclease-V"/>
</dbReference>
<evidence type="ECO:0000256" key="3">
    <source>
        <dbReference type="ARBA" id="ARBA00004604"/>
    </source>
</evidence>
<gene>
    <name evidence="18" type="primary">Endov</name>
    <name evidence="18" type="ORF">L345_08739</name>
</gene>
<comment type="subunit">
    <text evidence="15">Monomer. Interacts with PABPC1; the interaction is RNA-dependent and stimulates ENDOV activity.</text>
</comment>
<comment type="cofactor">
    <cofactor evidence="1">
        <name>Mg(2+)</name>
        <dbReference type="ChEBI" id="CHEBI:18420"/>
    </cofactor>
</comment>
<evidence type="ECO:0000256" key="15">
    <source>
        <dbReference type="ARBA" id="ARBA00061971"/>
    </source>
</evidence>
<comment type="function">
    <text evidence="13">Endoribonuclease that specifically cleaves inosine-containing RNAs: cleaves RNA at the second phosphodiester bond 3' to inosine. Active against both single-stranded and double-stranded RNAs. Has strong preference for single-stranded RNAs (ssRNAs) toward double-stranded RNAs (dsRNAs). Cleaves mRNAs and tRNAs containing inosine. Also able to cleave structure-specific dsRNA substrates containing the specific sites 5'-IIUI-3' and 5'-UIUU-3'. Inosine is present in a number of RNAs following editing; the function of inosine-specific endoribonuclease is still unclear: it could either play a regulatory role in edited RNAs, or be involved in antiviral response by removing the hyperedited long viral dsRNA genome that has undergone A-to-I editing. Binds branched DNA structures.</text>
</comment>
<keyword evidence="5" id="KW-0540">Nuclease</keyword>
<keyword evidence="8" id="KW-0378">Hydrolase</keyword>
<evidence type="ECO:0000313" key="19">
    <source>
        <dbReference type="Proteomes" id="UP000018936"/>
    </source>
</evidence>
<dbReference type="GO" id="GO:0010494">
    <property type="term" value="C:cytoplasmic stress granule"/>
    <property type="evidence" value="ECO:0007669"/>
    <property type="project" value="UniProtKB-SubCell"/>
</dbReference>
<keyword evidence="19" id="KW-1185">Reference proteome</keyword>
<dbReference type="GO" id="GO:0005730">
    <property type="term" value="C:nucleolus"/>
    <property type="evidence" value="ECO:0007669"/>
    <property type="project" value="UniProtKB-SubCell"/>
</dbReference>
<dbReference type="Gene3D" id="3.30.2170.10">
    <property type="entry name" value="archaeoglobus fulgidus dsm 4304 superfamily"/>
    <property type="match status" value="1"/>
</dbReference>
<sequence>MADATGTRAEEGETLRRWERQQIQMKEDVIEQDTEEWQSNFSFAGLERIGGMDLSYLKEDATRACASLMVLSYPELEVLYEDCYVVAVNAPYVAGFLAFREVPFLLEAVQRLETQKPGLKPQVLLVDGNGILHQRGFGIACHLGVLTGLPCIGVAKNLLQVEGLANDELHKKQIQDLQAGGDAFPLTSSSGKIMGMALRSCANSRKPIYISVGHKISLLSAVRLVHSCCKYRIPEPIRQADIRSREYIRKHMEVNIAVPLPQPERGQDLESAELGEADKDEGRD</sequence>
<feature type="non-terminal residue" evidence="18">
    <location>
        <position position="1"/>
    </location>
</feature>
<dbReference type="Proteomes" id="UP000018936">
    <property type="component" value="Unassembled WGS sequence"/>
</dbReference>
<dbReference type="GO" id="GO:0003727">
    <property type="term" value="F:single-stranded RNA binding"/>
    <property type="evidence" value="ECO:0007669"/>
    <property type="project" value="TreeGrafter"/>
</dbReference>
<dbReference type="GO" id="GO:0016891">
    <property type="term" value="F:RNA endonuclease activity producing 5'-phosphomonoesters, hydrolytic mechanism"/>
    <property type="evidence" value="ECO:0007669"/>
    <property type="project" value="TreeGrafter"/>
</dbReference>
<keyword evidence="11" id="KW-0238">DNA-binding</keyword>
<evidence type="ECO:0000256" key="1">
    <source>
        <dbReference type="ARBA" id="ARBA00001946"/>
    </source>
</evidence>
<evidence type="ECO:0000256" key="7">
    <source>
        <dbReference type="ARBA" id="ARBA00022759"/>
    </source>
</evidence>
<dbReference type="EMBL" id="AZIM01001871">
    <property type="protein sequence ID" value="ETE65486.1"/>
    <property type="molecule type" value="Genomic_DNA"/>
</dbReference>
<keyword evidence="9" id="KW-0460">Magnesium</keyword>
<feature type="region of interest" description="Disordered" evidence="17">
    <location>
        <begin position="259"/>
        <end position="284"/>
    </location>
</feature>
<evidence type="ECO:0000256" key="2">
    <source>
        <dbReference type="ARBA" id="ARBA00004210"/>
    </source>
</evidence>
<evidence type="ECO:0000256" key="12">
    <source>
        <dbReference type="ARBA" id="ARBA00023242"/>
    </source>
</evidence>
<evidence type="ECO:0000256" key="9">
    <source>
        <dbReference type="ARBA" id="ARBA00022842"/>
    </source>
</evidence>
<comment type="similarity">
    <text evidence="14">Belongs to the endonuclease V family.</text>
</comment>
<dbReference type="FunFam" id="3.30.2170.10:FF:000002">
    <property type="entry name" value="Endonuclease V"/>
    <property type="match status" value="1"/>
</dbReference>
<evidence type="ECO:0000256" key="13">
    <source>
        <dbReference type="ARBA" id="ARBA00056032"/>
    </source>
</evidence>
<dbReference type="HAMAP" id="MF_00801">
    <property type="entry name" value="Endonuclease_5"/>
    <property type="match status" value="1"/>
</dbReference>
<evidence type="ECO:0000256" key="6">
    <source>
        <dbReference type="ARBA" id="ARBA00022723"/>
    </source>
</evidence>
<dbReference type="Pfam" id="PF04493">
    <property type="entry name" value="Endonuclease_5"/>
    <property type="match status" value="1"/>
</dbReference>
<dbReference type="PANTHER" id="PTHR28511">
    <property type="entry name" value="ENDONUCLEASE V"/>
    <property type="match status" value="1"/>
</dbReference>
<proteinExistence type="inferred from homology"/>
<keyword evidence="6" id="KW-0479">Metal-binding</keyword>
<evidence type="ECO:0000256" key="11">
    <source>
        <dbReference type="ARBA" id="ARBA00023125"/>
    </source>
</evidence>
<dbReference type="AlphaFoldDB" id="V8NU67"/>
<dbReference type="OrthoDB" id="20018at2759"/>
<name>V8NU67_OPHHA</name>
<evidence type="ECO:0000256" key="17">
    <source>
        <dbReference type="SAM" id="MobiDB-lite"/>
    </source>
</evidence>
<dbReference type="GO" id="GO:0006281">
    <property type="term" value="P:DNA repair"/>
    <property type="evidence" value="ECO:0007669"/>
    <property type="project" value="InterPro"/>
</dbReference>
<comment type="subcellular location">
    <subcellularLocation>
        <location evidence="2">Cytoplasm</location>
        <location evidence="2">Stress granule</location>
    </subcellularLocation>
    <subcellularLocation>
        <location evidence="3">Nucleus</location>
        <location evidence="3">Nucleolus</location>
    </subcellularLocation>
</comment>
<evidence type="ECO:0000256" key="14">
    <source>
        <dbReference type="ARBA" id="ARBA00061268"/>
    </source>
</evidence>
<keyword evidence="12" id="KW-0539">Nucleus</keyword>
<keyword evidence="7 18" id="KW-0255">Endonuclease</keyword>
<protein>
    <recommendedName>
        <fullName evidence="16">Endonuclease V</fullName>
    </recommendedName>
</protein>
<accession>V8NU67</accession>
<evidence type="ECO:0000256" key="5">
    <source>
        <dbReference type="ARBA" id="ARBA00022722"/>
    </source>
</evidence>
<reference evidence="18 19" key="1">
    <citation type="journal article" date="2013" name="Proc. Natl. Acad. Sci. U.S.A.">
        <title>The king cobra genome reveals dynamic gene evolution and adaptation in the snake venom system.</title>
        <authorList>
            <person name="Vonk F.J."/>
            <person name="Casewell N.R."/>
            <person name="Henkel C.V."/>
            <person name="Heimberg A.M."/>
            <person name="Jansen H.J."/>
            <person name="McCleary R.J."/>
            <person name="Kerkkamp H.M."/>
            <person name="Vos R.A."/>
            <person name="Guerreiro I."/>
            <person name="Calvete J.J."/>
            <person name="Wuster W."/>
            <person name="Woods A.E."/>
            <person name="Logan J.M."/>
            <person name="Harrison R.A."/>
            <person name="Castoe T.A."/>
            <person name="de Koning A.P."/>
            <person name="Pollock D.D."/>
            <person name="Yandell M."/>
            <person name="Calderon D."/>
            <person name="Renjifo C."/>
            <person name="Currier R.B."/>
            <person name="Salgado D."/>
            <person name="Pla D."/>
            <person name="Sanz L."/>
            <person name="Hyder A.S."/>
            <person name="Ribeiro J.M."/>
            <person name="Arntzen J.W."/>
            <person name="van den Thillart G.E."/>
            <person name="Boetzer M."/>
            <person name="Pirovano W."/>
            <person name="Dirks R.P."/>
            <person name="Spaink H.P."/>
            <person name="Duboule D."/>
            <person name="McGlinn E."/>
            <person name="Kini R.M."/>
            <person name="Richardson M.K."/>
        </authorList>
    </citation>
    <scope>NUCLEOTIDE SEQUENCE</scope>
    <source>
        <tissue evidence="18">Blood</tissue>
    </source>
</reference>
<dbReference type="GO" id="GO:0003677">
    <property type="term" value="F:DNA binding"/>
    <property type="evidence" value="ECO:0007669"/>
    <property type="project" value="UniProtKB-KW"/>
</dbReference>
<dbReference type="CDD" id="cd06559">
    <property type="entry name" value="Endonuclease_V"/>
    <property type="match status" value="1"/>
</dbReference>
<evidence type="ECO:0000256" key="10">
    <source>
        <dbReference type="ARBA" id="ARBA00022884"/>
    </source>
</evidence>